<dbReference type="RefSeq" id="WP_162085284.1">
    <property type="nucleotide sequence ID" value="NZ_AP021881.1"/>
</dbReference>
<protein>
    <submittedName>
        <fullName evidence="2">Uncharacterized protein</fullName>
    </submittedName>
</protein>
<evidence type="ECO:0000313" key="2">
    <source>
        <dbReference type="EMBL" id="BBP01515.1"/>
    </source>
</evidence>
<feature type="transmembrane region" description="Helical" evidence="1">
    <location>
        <begin position="34"/>
        <end position="56"/>
    </location>
</feature>
<keyword evidence="1" id="KW-0812">Transmembrane</keyword>
<proteinExistence type="predicted"/>
<feature type="transmembrane region" description="Helical" evidence="1">
    <location>
        <begin position="7"/>
        <end position="28"/>
    </location>
</feature>
<evidence type="ECO:0000256" key="1">
    <source>
        <dbReference type="SAM" id="Phobius"/>
    </source>
</evidence>
<accession>A0A809RJ37</accession>
<keyword evidence="1" id="KW-0472">Membrane</keyword>
<gene>
    <name evidence="2" type="ORF">SFSGTM_22230</name>
</gene>
<name>A0A809RJ37_9PROT</name>
<organism evidence="2 3">
    <name type="scientific">Sulfuriferula nivalis</name>
    <dbReference type="NCBI Taxonomy" id="2675298"/>
    <lineage>
        <taxon>Bacteria</taxon>
        <taxon>Pseudomonadati</taxon>
        <taxon>Pseudomonadota</taxon>
        <taxon>Betaproteobacteria</taxon>
        <taxon>Nitrosomonadales</taxon>
        <taxon>Sulfuricellaceae</taxon>
        <taxon>Sulfuriferula</taxon>
    </lineage>
</organism>
<dbReference type="KEGG" id="sniv:SFSGTM_22230"/>
<dbReference type="AlphaFoldDB" id="A0A809RJ37"/>
<dbReference type="EMBL" id="AP021881">
    <property type="protein sequence ID" value="BBP01515.1"/>
    <property type="molecule type" value="Genomic_DNA"/>
</dbReference>
<dbReference type="Proteomes" id="UP000463939">
    <property type="component" value="Chromosome"/>
</dbReference>
<keyword evidence="1" id="KW-1133">Transmembrane helix</keyword>
<keyword evidence="3" id="KW-1185">Reference proteome</keyword>
<reference evidence="3" key="1">
    <citation type="submission" date="2019-11" db="EMBL/GenBank/DDBJ databases">
        <title>Isolation and characterization of a novel species in the genus Sulfuriferula.</title>
        <authorList>
            <person name="Mochizuki J."/>
            <person name="Kojima H."/>
            <person name="Fukui M."/>
        </authorList>
    </citation>
    <scope>NUCLEOTIDE SEQUENCE [LARGE SCALE GENOMIC DNA]</scope>
    <source>
        <strain evidence="3">SGTM</strain>
    </source>
</reference>
<evidence type="ECO:0000313" key="3">
    <source>
        <dbReference type="Proteomes" id="UP000463939"/>
    </source>
</evidence>
<sequence length="65" mass="7045">MHKIGVMMVWLGLISTIVGLIFGFIDLVKYGEPSIWIAIIPAGFAALLVGVTMTQFSKAKDSDTM</sequence>